<feature type="region of interest" description="Disordered" evidence="1">
    <location>
        <begin position="1143"/>
        <end position="1186"/>
    </location>
</feature>
<feature type="region of interest" description="Disordered" evidence="1">
    <location>
        <begin position="574"/>
        <end position="702"/>
    </location>
</feature>
<dbReference type="EMBL" id="JAGEUA010000004">
    <property type="protein sequence ID" value="KAL0983653.1"/>
    <property type="molecule type" value="Genomic_DNA"/>
</dbReference>
<feature type="compositionally biased region" description="Low complexity" evidence="1">
    <location>
        <begin position="575"/>
        <end position="584"/>
    </location>
</feature>
<feature type="compositionally biased region" description="Basic and acidic residues" evidence="1">
    <location>
        <begin position="298"/>
        <end position="313"/>
    </location>
</feature>
<evidence type="ECO:0000259" key="2">
    <source>
        <dbReference type="Pfam" id="PF14925"/>
    </source>
</evidence>
<feature type="region of interest" description="Disordered" evidence="1">
    <location>
        <begin position="237"/>
        <end position="266"/>
    </location>
</feature>
<dbReference type="PANTHER" id="PTHR21831">
    <property type="entry name" value="MICROTUBULE-ASSOCIATED PROTEIN 10"/>
    <property type="match status" value="1"/>
</dbReference>
<feature type="compositionally biased region" description="Polar residues" evidence="1">
    <location>
        <begin position="534"/>
        <end position="551"/>
    </location>
</feature>
<dbReference type="Pfam" id="PF14924">
    <property type="entry name" value="MAP10_N"/>
    <property type="match status" value="1"/>
</dbReference>
<feature type="region of interest" description="Disordered" evidence="1">
    <location>
        <begin position="294"/>
        <end position="351"/>
    </location>
</feature>
<organism evidence="3 4">
    <name type="scientific">Umbra pygmaea</name>
    <name type="common">Eastern mudminnow</name>
    <dbReference type="NCBI Taxonomy" id="75934"/>
    <lineage>
        <taxon>Eukaryota</taxon>
        <taxon>Metazoa</taxon>
        <taxon>Chordata</taxon>
        <taxon>Craniata</taxon>
        <taxon>Vertebrata</taxon>
        <taxon>Euteleostomi</taxon>
        <taxon>Actinopterygii</taxon>
        <taxon>Neopterygii</taxon>
        <taxon>Teleostei</taxon>
        <taxon>Protacanthopterygii</taxon>
        <taxon>Esociformes</taxon>
        <taxon>Umbridae</taxon>
        <taxon>Umbra</taxon>
    </lineage>
</organism>
<feature type="region of interest" description="Disordered" evidence="1">
    <location>
        <begin position="520"/>
        <end position="551"/>
    </location>
</feature>
<feature type="compositionally biased region" description="Acidic residues" evidence="1">
    <location>
        <begin position="1173"/>
        <end position="1186"/>
    </location>
</feature>
<name>A0ABD0XDY6_UMBPY</name>
<feature type="domain" description="Microtubule-associated protein 10 C-terminal" evidence="2">
    <location>
        <begin position="1177"/>
        <end position="1215"/>
    </location>
</feature>
<feature type="compositionally biased region" description="Polar residues" evidence="1">
    <location>
        <begin position="1091"/>
        <end position="1113"/>
    </location>
</feature>
<evidence type="ECO:0000256" key="1">
    <source>
        <dbReference type="SAM" id="MobiDB-lite"/>
    </source>
</evidence>
<feature type="compositionally biased region" description="Polar residues" evidence="1">
    <location>
        <begin position="423"/>
        <end position="434"/>
    </location>
</feature>
<evidence type="ECO:0000313" key="4">
    <source>
        <dbReference type="Proteomes" id="UP001557470"/>
    </source>
</evidence>
<dbReference type="PANTHER" id="PTHR21831:SF2">
    <property type="entry name" value="MICROTUBULE-ASSOCIATED PROTEIN 10"/>
    <property type="match status" value="1"/>
</dbReference>
<evidence type="ECO:0000313" key="3">
    <source>
        <dbReference type="EMBL" id="KAL0983653.1"/>
    </source>
</evidence>
<feature type="region of interest" description="Disordered" evidence="1">
    <location>
        <begin position="400"/>
        <end position="488"/>
    </location>
</feature>
<feature type="compositionally biased region" description="Basic and acidic residues" evidence="1">
    <location>
        <begin position="624"/>
        <end position="667"/>
    </location>
</feature>
<keyword evidence="4" id="KW-1185">Reference proteome</keyword>
<feature type="compositionally biased region" description="Gly residues" evidence="1">
    <location>
        <begin position="929"/>
        <end position="942"/>
    </location>
</feature>
<protein>
    <recommendedName>
        <fullName evidence="2">Microtubule-associated protein 10 C-terminal domain-containing protein</fullName>
    </recommendedName>
</protein>
<dbReference type="Pfam" id="PF14925">
    <property type="entry name" value="HPHLAWLY"/>
    <property type="match status" value="1"/>
</dbReference>
<feature type="region of interest" description="Disordered" evidence="1">
    <location>
        <begin position="718"/>
        <end position="1118"/>
    </location>
</feature>
<sequence>MTEQLNNKETLFAFEILVEYIKMHTTRHVQCYAGEFAVGVRLLDFPTLLIYQPEPDADHSEKENQVTQPTKDTYVFNKGKSCLFKTHLESLHVHLTNTPLYAMVLDVKSEIPRLVGSSLVSLASLMDRVRYDVGVHGIATPSTQAKKGLVDILNLMGEKIGCISLGYKLISLGADLLPHFPENRVLTVGIKHGSGSIKATEHSSTNIGKGKSQPPYINIDNTSSNIIHKNIQMNSQPTETVVPGVKQTVSPAPPSGNSRRPKHHRPVVLDKAVKWHDQERLTEFCPPPLFYNSSVGRQQEREPSQSRVLHQDVDSDQQPAAEEDEPSAAQRSQRTNVVVEPMGRGETGDCHPQHRASILVEALRELPLLNALLVELSQLNAQTQNQLQQPVPVHSNLAWLHSPLGSLPDASEGKQMDGPQGQEDGTSPQRQRMSPGTRVKDRPPAATSLNPPPHSNKKNVMRGNSLIQPHPHPNKKNVMRGNSLIQPHPHKLSFATTKTFRLRMMRVNPAGMTRHIHECRGPHTDTWQHPAKGKQSNNRKTAQRPTSSRLIYRSSILNENIETLVGCLDRDRRSAAQQDRSSQRMLQGVAGTYRTSVNPEDIYSKREETLHKTPRHKPSSTSKQENHSPLDSNESLKRNKDESLKSEKNQSFRRVSDKSLKGGRDESIIIDSRLRHNLHQSGSSTKQLSHSGSSSGSSRNSGVVEYLDDFTSLDLTYTEGYSPEPARSGAKGRSLRSPDLSSPEPARGGASGRSLRSPDLSSPEPARDGASGRSLRSPDLSSSEPARGGASGRSLRSPDLSSPEPARDGASGRSLRSPDLSSPEPARGGPRGRSLRSPDLSSPEPARGGPRGRSLRSPDLGSPEPARGGPRGRSLRSPDLGSPEPARGGPRGRSLRSPDLGSPEPARGGPRGRSLRSPDLSSPEPARGGPRGRSGDSVGGGVMRRRRHIDNDVSGTNMKKDSHILVSSSPESVGGGASDGRRSHVSGDHSSDGSIASDIRSRIRLAPPFPVPVKAETSPQRSLANTQVIRPRTQASALTVSSDSAESLSAPFRNQQAAGSRSGGAMKLDPGARATSANRSPGSWSEAAQDISVSESQPASSKLPNPHTESTRGSVRAPFKQLTVSTDADFFSDFIPTRYTLSKNHRPGKQYFDPYTPALYPSSEAHDPKEAEEVGGAEEFEEADDELEDTLGSLGISKKCQHISELLANKLPGYTL</sequence>
<feature type="compositionally biased region" description="Basic and acidic residues" evidence="1">
    <location>
        <begin position="979"/>
        <end position="991"/>
    </location>
</feature>
<gene>
    <name evidence="3" type="ORF">UPYG_G00130810</name>
</gene>
<reference evidence="3 4" key="1">
    <citation type="submission" date="2024-06" db="EMBL/GenBank/DDBJ databases">
        <authorList>
            <person name="Pan Q."/>
            <person name="Wen M."/>
            <person name="Jouanno E."/>
            <person name="Zahm M."/>
            <person name="Klopp C."/>
            <person name="Cabau C."/>
            <person name="Louis A."/>
            <person name="Berthelot C."/>
            <person name="Parey E."/>
            <person name="Roest Crollius H."/>
            <person name="Montfort J."/>
            <person name="Robinson-Rechavi M."/>
            <person name="Bouchez O."/>
            <person name="Lampietro C."/>
            <person name="Lopez Roques C."/>
            <person name="Donnadieu C."/>
            <person name="Postlethwait J."/>
            <person name="Bobe J."/>
            <person name="Verreycken H."/>
            <person name="Guiguen Y."/>
        </authorList>
    </citation>
    <scope>NUCLEOTIDE SEQUENCE [LARGE SCALE GENOMIC DNA]</scope>
    <source>
        <strain evidence="3">Up_M1</strain>
        <tissue evidence="3">Testis</tissue>
    </source>
</reference>
<comment type="caution">
    <text evidence="3">The sequence shown here is derived from an EMBL/GenBank/DDBJ whole genome shotgun (WGS) entry which is preliminary data.</text>
</comment>
<feature type="compositionally biased region" description="Polar residues" evidence="1">
    <location>
        <begin position="1017"/>
        <end position="1059"/>
    </location>
</feature>
<dbReference type="Proteomes" id="UP001557470">
    <property type="component" value="Unassembled WGS sequence"/>
</dbReference>
<feature type="compositionally biased region" description="Low complexity" evidence="1">
    <location>
        <begin position="681"/>
        <end position="702"/>
    </location>
</feature>
<feature type="compositionally biased region" description="Basic and acidic residues" evidence="1">
    <location>
        <begin position="602"/>
        <end position="611"/>
    </location>
</feature>
<feature type="compositionally biased region" description="Polar residues" evidence="1">
    <location>
        <begin position="247"/>
        <end position="258"/>
    </location>
</feature>
<accession>A0ABD0XDY6</accession>
<proteinExistence type="predicted"/>
<dbReference type="InterPro" id="IPR039302">
    <property type="entry name" value="MAP10"/>
</dbReference>
<dbReference type="AlphaFoldDB" id="A0ABD0XDY6"/>
<dbReference type="InterPro" id="IPR026679">
    <property type="entry name" value="MAP10_C-term"/>
</dbReference>